<protein>
    <recommendedName>
        <fullName evidence="3">2'-5' RNA ligase</fullName>
    </recommendedName>
</protein>
<evidence type="ECO:0008006" key="3">
    <source>
        <dbReference type="Google" id="ProtNLM"/>
    </source>
</evidence>
<dbReference type="Gene3D" id="3.90.1140.10">
    <property type="entry name" value="Cyclic phosphodiesterase"/>
    <property type="match status" value="1"/>
</dbReference>
<accession>A0A2K8ZA27</accession>
<name>A0A2K8ZA27_9BACT</name>
<evidence type="ECO:0000313" key="2">
    <source>
        <dbReference type="Proteomes" id="UP000232883"/>
    </source>
</evidence>
<dbReference type="Proteomes" id="UP000232883">
    <property type="component" value="Chromosome"/>
</dbReference>
<dbReference type="KEGG" id="spir:CWM47_35530"/>
<gene>
    <name evidence="1" type="ORF">CWM47_35530</name>
</gene>
<keyword evidence="2" id="KW-1185">Reference proteome</keyword>
<dbReference type="EMBL" id="CP025096">
    <property type="protein sequence ID" value="AUD06695.1"/>
    <property type="molecule type" value="Genomic_DNA"/>
</dbReference>
<dbReference type="InterPro" id="IPR009097">
    <property type="entry name" value="Cyclic_Pdiesterase"/>
</dbReference>
<reference evidence="1 2" key="1">
    <citation type="submission" date="2017-11" db="EMBL/GenBank/DDBJ databases">
        <title>Taxonomic description and genome sequences of Spirosoma HA7 sp. nov., isolated from pollen microhabitat of Corylus avellana.</title>
        <authorList>
            <person name="Ambika Manirajan B."/>
            <person name="Suarez C."/>
            <person name="Ratering S."/>
            <person name="Geissler-Plaum R."/>
            <person name="Cardinale M."/>
            <person name="Sylvia S."/>
        </authorList>
    </citation>
    <scope>NUCLEOTIDE SEQUENCE [LARGE SCALE GENOMIC DNA]</scope>
    <source>
        <strain evidence="1 2">HA7</strain>
    </source>
</reference>
<sequence>MWSIGKPDLLRNDIDGDPVPDATSKRWGVSAILRLPAPFGESLDGLLTQLRAYTGEGHTFYNPMTFHITLRSIEYFREPITPDDRWVNIYRQLMRQLTPNALDLSIRFAGLSANRVGVILQGFPATDQLQALREQFHELLAHHELLQGPEQNQPRINAHASLIVYGTSRLAKPEALVDYIEQHRSTDYGQVNPISLELVRYEKRPESVTIVTLERLTLT</sequence>
<organism evidence="1 2">
    <name type="scientific">Spirosoma pollinicola</name>
    <dbReference type="NCBI Taxonomy" id="2057025"/>
    <lineage>
        <taxon>Bacteria</taxon>
        <taxon>Pseudomonadati</taxon>
        <taxon>Bacteroidota</taxon>
        <taxon>Cytophagia</taxon>
        <taxon>Cytophagales</taxon>
        <taxon>Cytophagaceae</taxon>
        <taxon>Spirosoma</taxon>
    </lineage>
</organism>
<evidence type="ECO:0000313" key="1">
    <source>
        <dbReference type="EMBL" id="AUD06695.1"/>
    </source>
</evidence>
<dbReference type="SUPFAM" id="SSF55144">
    <property type="entry name" value="LigT-like"/>
    <property type="match status" value="1"/>
</dbReference>
<dbReference type="AlphaFoldDB" id="A0A2K8ZA27"/>
<proteinExistence type="predicted"/>